<evidence type="ECO:0000256" key="5">
    <source>
        <dbReference type="ARBA" id="ARBA00023136"/>
    </source>
</evidence>
<name>A0ABQ1HL96_9GAMM</name>
<keyword evidence="2" id="KW-1003">Cell membrane</keyword>
<evidence type="ECO:0000256" key="4">
    <source>
        <dbReference type="ARBA" id="ARBA00022989"/>
    </source>
</evidence>
<comment type="subcellular location">
    <subcellularLocation>
        <location evidence="1">Cell membrane</location>
        <topology evidence="1">Multi-pass membrane protein</topology>
    </subcellularLocation>
</comment>
<keyword evidence="3 6" id="KW-0812">Transmembrane</keyword>
<evidence type="ECO:0000256" key="2">
    <source>
        <dbReference type="ARBA" id="ARBA00022475"/>
    </source>
</evidence>
<evidence type="ECO:0000256" key="6">
    <source>
        <dbReference type="SAM" id="Phobius"/>
    </source>
</evidence>
<evidence type="ECO:0000256" key="3">
    <source>
        <dbReference type="ARBA" id="ARBA00022692"/>
    </source>
</evidence>
<keyword evidence="5 6" id="KW-0472">Membrane</keyword>
<dbReference type="InterPro" id="IPR051791">
    <property type="entry name" value="Pra-immunoreactive"/>
</dbReference>
<feature type="transmembrane region" description="Helical" evidence="6">
    <location>
        <begin position="196"/>
        <end position="219"/>
    </location>
</feature>
<gene>
    <name evidence="8" type="ORF">GCM10011521_20670</name>
</gene>
<dbReference type="EMBL" id="BMKC01000002">
    <property type="protein sequence ID" value="GGA82166.1"/>
    <property type="molecule type" value="Genomic_DNA"/>
</dbReference>
<organism evidence="8 9">
    <name type="scientific">Arenimonas soli</name>
    <dbReference type="NCBI Taxonomy" id="2269504"/>
    <lineage>
        <taxon>Bacteria</taxon>
        <taxon>Pseudomonadati</taxon>
        <taxon>Pseudomonadota</taxon>
        <taxon>Gammaproteobacteria</taxon>
        <taxon>Lysobacterales</taxon>
        <taxon>Lysobacteraceae</taxon>
        <taxon>Arenimonas</taxon>
    </lineage>
</organism>
<dbReference type="RefSeq" id="WP_188663844.1">
    <property type="nucleotide sequence ID" value="NZ_BMKC01000002.1"/>
</dbReference>
<reference evidence="9" key="1">
    <citation type="journal article" date="2019" name="Int. J. Syst. Evol. Microbiol.">
        <title>The Global Catalogue of Microorganisms (GCM) 10K type strain sequencing project: providing services to taxonomists for standard genome sequencing and annotation.</title>
        <authorList>
            <consortium name="The Broad Institute Genomics Platform"/>
            <consortium name="The Broad Institute Genome Sequencing Center for Infectious Disease"/>
            <person name="Wu L."/>
            <person name="Ma J."/>
        </authorList>
    </citation>
    <scope>NUCLEOTIDE SEQUENCE [LARGE SCALE GENOMIC DNA]</scope>
    <source>
        <strain evidence="9">CGMCC 1.15905</strain>
    </source>
</reference>
<feature type="domain" description="RDD" evidence="7">
    <location>
        <begin position="3"/>
        <end position="177"/>
    </location>
</feature>
<protein>
    <recommendedName>
        <fullName evidence="7">RDD domain-containing protein</fullName>
    </recommendedName>
</protein>
<feature type="transmembrane region" description="Helical" evidence="6">
    <location>
        <begin position="12"/>
        <end position="29"/>
    </location>
</feature>
<feature type="transmembrane region" description="Helical" evidence="6">
    <location>
        <begin position="80"/>
        <end position="109"/>
    </location>
</feature>
<evidence type="ECO:0000313" key="9">
    <source>
        <dbReference type="Proteomes" id="UP000623419"/>
    </source>
</evidence>
<comment type="caution">
    <text evidence="8">The sequence shown here is derived from an EMBL/GenBank/DDBJ whole genome shotgun (WGS) entry which is preliminary data.</text>
</comment>
<proteinExistence type="predicted"/>
<feature type="transmembrane region" description="Helical" evidence="6">
    <location>
        <begin position="141"/>
        <end position="164"/>
    </location>
</feature>
<keyword evidence="9" id="KW-1185">Reference proteome</keyword>
<evidence type="ECO:0000256" key="1">
    <source>
        <dbReference type="ARBA" id="ARBA00004651"/>
    </source>
</evidence>
<evidence type="ECO:0000259" key="7">
    <source>
        <dbReference type="Pfam" id="PF06271"/>
    </source>
</evidence>
<dbReference type="Proteomes" id="UP000623419">
    <property type="component" value="Unassembled WGS sequence"/>
</dbReference>
<evidence type="ECO:0000313" key="8">
    <source>
        <dbReference type="EMBL" id="GGA82166.1"/>
    </source>
</evidence>
<accession>A0ABQ1HL96</accession>
<dbReference type="Pfam" id="PF06271">
    <property type="entry name" value="RDD"/>
    <property type="match status" value="1"/>
</dbReference>
<dbReference type="PANTHER" id="PTHR36115:SF9">
    <property type="entry name" value="LMO1584 PROTEIN"/>
    <property type="match status" value="1"/>
</dbReference>
<sequence length="229" mass="24732">MRPAGFWRRYAAYSLDLLVPLAVSVPLLWQTGQRMLDRTWRHMADAELRMYDLMAASEAAGGHALGDLPGWSADPALRQVLLAMVATWLEALGTAALVVVALAALWFIAFEASPWQASPGKRLAGLRVVAADGSRPGPGRIALRFVAGAPSWLLLHLGHAMAAIRRDGRALHDLVAGTSVVLAPGATSRMPRWGRYWLWAQALLVVALLMAVGSQYLLLAVEAWKAGQP</sequence>
<dbReference type="PANTHER" id="PTHR36115">
    <property type="entry name" value="PROLINE-RICH ANTIGEN HOMOLOG-RELATED"/>
    <property type="match status" value="1"/>
</dbReference>
<dbReference type="InterPro" id="IPR010432">
    <property type="entry name" value="RDD"/>
</dbReference>
<keyword evidence="4 6" id="KW-1133">Transmembrane helix</keyword>